<dbReference type="Proteomes" id="UP000051086">
    <property type="component" value="Unassembled WGS sequence"/>
</dbReference>
<dbReference type="SUPFAM" id="SSF144091">
    <property type="entry name" value="Rhomboid-like"/>
    <property type="match status" value="1"/>
</dbReference>
<evidence type="ECO:0000313" key="7">
    <source>
        <dbReference type="EMBL" id="CUH63022.1"/>
    </source>
</evidence>
<dbReference type="Pfam" id="PF01694">
    <property type="entry name" value="Rhomboid"/>
    <property type="match status" value="1"/>
</dbReference>
<keyword evidence="3 5" id="KW-1133">Transmembrane helix</keyword>
<feature type="transmembrane region" description="Helical" evidence="5">
    <location>
        <begin position="199"/>
        <end position="221"/>
    </location>
</feature>
<accession>A0A0P1F5J5</accession>
<evidence type="ECO:0000313" key="8">
    <source>
        <dbReference type="EMBL" id="CUH72111.1"/>
    </source>
</evidence>
<reference evidence="7 9" key="2">
    <citation type="submission" date="2015-09" db="EMBL/GenBank/DDBJ databases">
        <authorList>
            <person name="Rodrigo-Torres L."/>
            <person name="Arahal D.R."/>
        </authorList>
    </citation>
    <scope>NUCLEOTIDE SEQUENCE [LARGE SCALE GENOMIC DNA]</scope>
    <source>
        <strain evidence="7 9">CECT 5118</strain>
    </source>
</reference>
<dbReference type="EMBL" id="CYSB01000005">
    <property type="protein sequence ID" value="CUH63022.1"/>
    <property type="molecule type" value="Genomic_DNA"/>
</dbReference>
<dbReference type="GO" id="GO:0016020">
    <property type="term" value="C:membrane"/>
    <property type="evidence" value="ECO:0007669"/>
    <property type="project" value="UniProtKB-SubCell"/>
</dbReference>
<dbReference type="Proteomes" id="UP000051887">
    <property type="component" value="Unassembled WGS sequence"/>
</dbReference>
<dbReference type="PANTHER" id="PTHR43066">
    <property type="entry name" value="RHOMBOID-RELATED PROTEIN"/>
    <property type="match status" value="1"/>
</dbReference>
<dbReference type="RefSeq" id="WP_058243342.1">
    <property type="nucleotide sequence ID" value="NZ_CYSB01000005.1"/>
</dbReference>
<evidence type="ECO:0000256" key="2">
    <source>
        <dbReference type="ARBA" id="ARBA00022692"/>
    </source>
</evidence>
<feature type="domain" description="Peptidase S54 rhomboid" evidence="6">
    <location>
        <begin position="78"/>
        <end position="217"/>
    </location>
</feature>
<feature type="transmembrane region" description="Helical" evidence="5">
    <location>
        <begin position="82"/>
        <end position="105"/>
    </location>
</feature>
<sequence>MNDENMQADNNPVNPLPPVIVALFLFILGIEVLFNLGARGILGGPEAVGWRLAALQKYAFSDEIFEWMRATGQYPFEHMVRFVTYGFVHLSFVHALFGCVILLALGKMAGEVYNQFALLLFFVMGAANGALIYGLVLDVDTPLIGAYPGAYAMIGAYTYLLWLRLGMLGEQQIRAFSLIGFLLGIQLLFGALFGGTPDWLADVAGFVTGLVLAVFLIPGGLRRLRDRLRTR</sequence>
<keyword evidence="9" id="KW-1185">Reference proteome</keyword>
<dbReference type="EMBL" id="CYSC01000027">
    <property type="protein sequence ID" value="CUH72111.1"/>
    <property type="molecule type" value="Genomic_DNA"/>
</dbReference>
<dbReference type="Gene3D" id="1.20.1540.10">
    <property type="entry name" value="Rhomboid-like"/>
    <property type="match status" value="1"/>
</dbReference>
<evidence type="ECO:0000313" key="9">
    <source>
        <dbReference type="Proteomes" id="UP000051086"/>
    </source>
</evidence>
<name>A0A0P1F5J5_9RHOB</name>
<evidence type="ECO:0000256" key="4">
    <source>
        <dbReference type="ARBA" id="ARBA00023136"/>
    </source>
</evidence>
<proteinExistence type="predicted"/>
<dbReference type="PANTHER" id="PTHR43066:SF11">
    <property type="entry name" value="PEPTIDASE S54 RHOMBOID DOMAIN-CONTAINING PROTEIN"/>
    <property type="match status" value="1"/>
</dbReference>
<organism evidence="8 10">
    <name type="scientific">Thalassovita autumnalis</name>
    <dbReference type="NCBI Taxonomy" id="2072972"/>
    <lineage>
        <taxon>Bacteria</taxon>
        <taxon>Pseudomonadati</taxon>
        <taxon>Pseudomonadota</taxon>
        <taxon>Alphaproteobacteria</taxon>
        <taxon>Rhodobacterales</taxon>
        <taxon>Roseobacteraceae</taxon>
        <taxon>Thalassovita</taxon>
    </lineage>
</organism>
<feature type="transmembrane region" description="Helical" evidence="5">
    <location>
        <begin position="143"/>
        <end position="163"/>
    </location>
</feature>
<reference evidence="8 10" key="1">
    <citation type="submission" date="2015-09" db="EMBL/GenBank/DDBJ databases">
        <authorList>
            <consortium name="Swine Surveillance"/>
        </authorList>
    </citation>
    <scope>NUCLEOTIDE SEQUENCE [LARGE SCALE GENOMIC DNA]</scope>
    <source>
        <strain evidence="8 10">5120</strain>
    </source>
</reference>
<dbReference type="InterPro" id="IPR022764">
    <property type="entry name" value="Peptidase_S54_rhomboid_dom"/>
</dbReference>
<evidence type="ECO:0000256" key="3">
    <source>
        <dbReference type="ARBA" id="ARBA00022989"/>
    </source>
</evidence>
<feature type="transmembrane region" description="Helical" evidence="5">
    <location>
        <begin position="117"/>
        <end position="137"/>
    </location>
</feature>
<protein>
    <submittedName>
        <fullName evidence="8">Rhomboid family protein</fullName>
    </submittedName>
</protein>
<comment type="subcellular location">
    <subcellularLocation>
        <location evidence="1">Membrane</location>
        <topology evidence="1">Multi-pass membrane protein</topology>
    </subcellularLocation>
</comment>
<evidence type="ECO:0000313" key="10">
    <source>
        <dbReference type="Proteomes" id="UP000051887"/>
    </source>
</evidence>
<keyword evidence="4 5" id="KW-0472">Membrane</keyword>
<dbReference type="GO" id="GO:0004252">
    <property type="term" value="F:serine-type endopeptidase activity"/>
    <property type="evidence" value="ECO:0007669"/>
    <property type="project" value="InterPro"/>
</dbReference>
<dbReference type="InterPro" id="IPR035952">
    <property type="entry name" value="Rhomboid-like_sf"/>
</dbReference>
<feature type="transmembrane region" description="Helical" evidence="5">
    <location>
        <begin position="20"/>
        <end position="42"/>
    </location>
</feature>
<dbReference type="AlphaFoldDB" id="A0A0P1F5J5"/>
<evidence type="ECO:0000256" key="1">
    <source>
        <dbReference type="ARBA" id="ARBA00004141"/>
    </source>
</evidence>
<evidence type="ECO:0000256" key="5">
    <source>
        <dbReference type="SAM" id="Phobius"/>
    </source>
</evidence>
<gene>
    <name evidence="7" type="ORF">TL5118_00284</name>
    <name evidence="8" type="ORF">TL5120_01907</name>
</gene>
<keyword evidence="2 5" id="KW-0812">Transmembrane</keyword>
<evidence type="ECO:0000259" key="6">
    <source>
        <dbReference type="Pfam" id="PF01694"/>
    </source>
</evidence>
<feature type="transmembrane region" description="Helical" evidence="5">
    <location>
        <begin position="175"/>
        <end position="193"/>
    </location>
</feature>